<dbReference type="InterPro" id="IPR009100">
    <property type="entry name" value="AcylCoA_DH/oxidase_NM_dom_sf"/>
</dbReference>
<evidence type="ECO:0000313" key="11">
    <source>
        <dbReference type="EMBL" id="CAB4796363.1"/>
    </source>
</evidence>
<dbReference type="InterPro" id="IPR006091">
    <property type="entry name" value="Acyl-CoA_Oxase/DH_mid-dom"/>
</dbReference>
<protein>
    <submittedName>
        <fullName evidence="10">Unannotated protein</fullName>
    </submittedName>
</protein>
<dbReference type="EMBL" id="CAFAAL010000019">
    <property type="protein sequence ID" value="CAB4796363.1"/>
    <property type="molecule type" value="Genomic_DNA"/>
</dbReference>
<dbReference type="Pfam" id="PF02771">
    <property type="entry name" value="Acyl-CoA_dh_N"/>
    <property type="match status" value="1"/>
</dbReference>
<evidence type="ECO:0000313" key="12">
    <source>
        <dbReference type="EMBL" id="CAB4915584.1"/>
    </source>
</evidence>
<dbReference type="EMBL" id="CAFBMF010000190">
    <property type="protein sequence ID" value="CAB4915584.1"/>
    <property type="molecule type" value="Genomic_DNA"/>
</dbReference>
<accession>A0A6J6X027</accession>
<evidence type="ECO:0000256" key="4">
    <source>
        <dbReference type="ARBA" id="ARBA00022827"/>
    </source>
</evidence>
<dbReference type="PANTHER" id="PTHR43292:SF4">
    <property type="entry name" value="ACYL-COA DEHYDROGENASE FADE34"/>
    <property type="match status" value="1"/>
</dbReference>
<evidence type="ECO:0000313" key="10">
    <source>
        <dbReference type="EMBL" id="CAB4788704.1"/>
    </source>
</evidence>
<dbReference type="EMBL" id="CAEZZP010000190">
    <property type="protein sequence ID" value="CAB4788704.1"/>
    <property type="molecule type" value="Genomic_DNA"/>
</dbReference>
<dbReference type="FunFam" id="2.40.110.10:FF:000011">
    <property type="entry name" value="Acyl-CoA dehydrogenase FadE34"/>
    <property type="match status" value="1"/>
</dbReference>
<dbReference type="Pfam" id="PF02770">
    <property type="entry name" value="Acyl-CoA_dh_M"/>
    <property type="match status" value="1"/>
</dbReference>
<dbReference type="InterPro" id="IPR036250">
    <property type="entry name" value="AcylCo_DH-like_C"/>
</dbReference>
<sequence>MITVDEFAQEAKQWLAENKHLAPRDYGAICPPDMVDEGLAWQKHLYAAGKAGIHWPVEFGGQGLTATHQAQWLYECALVGVPGVFNMVGLVLTGGAVQKFGTPEQQAKHLHASLRAEHVWCQLFSEPGAGSDLGSLSTKAERDGDRFIINGQKVWCSGGRYSNWGILMARTNPDAPKHEGISFFLLDMSLPGIEIRPLKQMTGESEFDEVFFTDVEMPADALLGPLHGGWGVGMAVLTSERGHIGTSVISLERRLDSISRLAEGRELSPTERQDIAKLLSKGMAYKAMAQRQGPVASTAASLMKLGITEMMFETSMLRSNISGMDSLLEGPEAFGVLSAPGGRIAGGTSQVQRNIIGERLLGLPREPSVKKPENSSTPGA</sequence>
<dbReference type="PANTHER" id="PTHR43292">
    <property type="entry name" value="ACYL-COA DEHYDROGENASE"/>
    <property type="match status" value="1"/>
</dbReference>
<dbReference type="Gene3D" id="1.10.540.10">
    <property type="entry name" value="Acyl-CoA dehydrogenase/oxidase, N-terminal domain"/>
    <property type="match status" value="1"/>
</dbReference>
<feature type="domain" description="Acyl-CoA oxidase/dehydrogenase middle" evidence="7">
    <location>
        <begin position="121"/>
        <end position="215"/>
    </location>
</feature>
<feature type="domain" description="Acyl-CoA dehydrogenase/oxidase C-terminal" evidence="6">
    <location>
        <begin position="228"/>
        <end position="361"/>
    </location>
</feature>
<dbReference type="GO" id="GO:0016627">
    <property type="term" value="F:oxidoreductase activity, acting on the CH-CH group of donors"/>
    <property type="evidence" value="ECO:0007669"/>
    <property type="project" value="InterPro"/>
</dbReference>
<organism evidence="10">
    <name type="scientific">freshwater metagenome</name>
    <dbReference type="NCBI Taxonomy" id="449393"/>
    <lineage>
        <taxon>unclassified sequences</taxon>
        <taxon>metagenomes</taxon>
        <taxon>ecological metagenomes</taxon>
    </lineage>
</organism>
<comment type="cofactor">
    <cofactor evidence="1">
        <name>FAD</name>
        <dbReference type="ChEBI" id="CHEBI:57692"/>
    </cofactor>
</comment>
<dbReference type="InterPro" id="IPR037069">
    <property type="entry name" value="AcylCoA_DH/ox_N_sf"/>
</dbReference>
<dbReference type="InterPro" id="IPR009075">
    <property type="entry name" value="AcylCo_DH/oxidase_C"/>
</dbReference>
<evidence type="ECO:0000256" key="5">
    <source>
        <dbReference type="ARBA" id="ARBA00023002"/>
    </source>
</evidence>
<gene>
    <name evidence="9" type="ORF">UFOPK2658_00974</name>
    <name evidence="10" type="ORF">UFOPK2880_01878</name>
    <name evidence="11" type="ORF">UFOPK3004_00387</name>
    <name evidence="12" type="ORF">UFOPK3494_01788</name>
</gene>
<comment type="similarity">
    <text evidence="2">Belongs to the acyl-CoA dehydrogenase family.</text>
</comment>
<evidence type="ECO:0000256" key="2">
    <source>
        <dbReference type="ARBA" id="ARBA00009347"/>
    </source>
</evidence>
<dbReference type="Pfam" id="PF00441">
    <property type="entry name" value="Acyl-CoA_dh_1"/>
    <property type="match status" value="1"/>
</dbReference>
<dbReference type="Gene3D" id="2.40.110.10">
    <property type="entry name" value="Butyryl-CoA Dehydrogenase, subunit A, domain 2"/>
    <property type="match status" value="1"/>
</dbReference>
<evidence type="ECO:0000259" key="6">
    <source>
        <dbReference type="Pfam" id="PF00441"/>
    </source>
</evidence>
<evidence type="ECO:0000256" key="1">
    <source>
        <dbReference type="ARBA" id="ARBA00001974"/>
    </source>
</evidence>
<dbReference type="Gene3D" id="1.20.140.10">
    <property type="entry name" value="Butyryl-CoA Dehydrogenase, subunit A, domain 3"/>
    <property type="match status" value="1"/>
</dbReference>
<proteinExistence type="inferred from homology"/>
<dbReference type="InterPro" id="IPR013786">
    <property type="entry name" value="AcylCoA_DH/ox_N"/>
</dbReference>
<dbReference type="GO" id="GO:0050660">
    <property type="term" value="F:flavin adenine dinucleotide binding"/>
    <property type="evidence" value="ECO:0007669"/>
    <property type="project" value="InterPro"/>
</dbReference>
<dbReference type="GO" id="GO:0005886">
    <property type="term" value="C:plasma membrane"/>
    <property type="evidence" value="ECO:0007669"/>
    <property type="project" value="TreeGrafter"/>
</dbReference>
<dbReference type="EMBL" id="CAEZYH010000035">
    <property type="protein sequence ID" value="CAB4720300.1"/>
    <property type="molecule type" value="Genomic_DNA"/>
</dbReference>
<feature type="domain" description="Acyl-CoA dehydrogenase/oxidase N-terminal" evidence="8">
    <location>
        <begin position="42"/>
        <end position="114"/>
    </location>
</feature>
<dbReference type="InterPro" id="IPR046373">
    <property type="entry name" value="Acyl-CoA_Oxase/DH_mid-dom_sf"/>
</dbReference>
<keyword evidence="3" id="KW-0285">Flavoprotein</keyword>
<keyword evidence="4" id="KW-0274">FAD</keyword>
<evidence type="ECO:0000313" key="9">
    <source>
        <dbReference type="EMBL" id="CAB4720300.1"/>
    </source>
</evidence>
<dbReference type="SUPFAM" id="SSF56645">
    <property type="entry name" value="Acyl-CoA dehydrogenase NM domain-like"/>
    <property type="match status" value="1"/>
</dbReference>
<dbReference type="InterPro" id="IPR052161">
    <property type="entry name" value="Mycobact_Acyl-CoA_DH"/>
</dbReference>
<name>A0A6J6X027_9ZZZZ</name>
<reference evidence="10" key="1">
    <citation type="submission" date="2020-05" db="EMBL/GenBank/DDBJ databases">
        <authorList>
            <person name="Chiriac C."/>
            <person name="Salcher M."/>
            <person name="Ghai R."/>
            <person name="Kavagutti S V."/>
        </authorList>
    </citation>
    <scope>NUCLEOTIDE SEQUENCE</scope>
</reference>
<evidence type="ECO:0000259" key="8">
    <source>
        <dbReference type="Pfam" id="PF02771"/>
    </source>
</evidence>
<dbReference type="SUPFAM" id="SSF47203">
    <property type="entry name" value="Acyl-CoA dehydrogenase C-terminal domain-like"/>
    <property type="match status" value="1"/>
</dbReference>
<keyword evidence="5" id="KW-0560">Oxidoreductase</keyword>
<evidence type="ECO:0000259" key="7">
    <source>
        <dbReference type="Pfam" id="PF02770"/>
    </source>
</evidence>
<evidence type="ECO:0000256" key="3">
    <source>
        <dbReference type="ARBA" id="ARBA00022630"/>
    </source>
</evidence>
<dbReference type="AlphaFoldDB" id="A0A6J6X027"/>